<protein>
    <submittedName>
        <fullName evidence="1">Uncharacterized protein</fullName>
    </submittedName>
</protein>
<proteinExistence type="predicted"/>
<sequence>MKGYTKIVLLILISCCYVNTVFEFSDTEEKANFENESRIYIQQFDNQIFTDGITQSIPHGDINWDTAIPFHLNGILSVSTKCVSFYKNSFFPKRDKLFILYSSYLI</sequence>
<reference evidence="1 2" key="1">
    <citation type="submission" date="2019-01" db="EMBL/GenBank/DDBJ databases">
        <authorList>
            <person name="Chen W.-M."/>
        </authorList>
    </citation>
    <scope>NUCLEOTIDE SEQUENCE [LARGE SCALE GENOMIC DNA]</scope>
    <source>
        <strain evidence="1 2">BBQ-12</strain>
    </source>
</reference>
<organism evidence="1 2">
    <name type="scientific">Flavobacterium sufflavum</name>
    <dbReference type="NCBI Taxonomy" id="1921138"/>
    <lineage>
        <taxon>Bacteria</taxon>
        <taxon>Pseudomonadati</taxon>
        <taxon>Bacteroidota</taxon>
        <taxon>Flavobacteriia</taxon>
        <taxon>Flavobacteriales</taxon>
        <taxon>Flavobacteriaceae</taxon>
        <taxon>Flavobacterium</taxon>
    </lineage>
</organism>
<dbReference type="AlphaFoldDB" id="A0A437KTD9"/>
<dbReference type="Proteomes" id="UP000285211">
    <property type="component" value="Unassembled WGS sequence"/>
</dbReference>
<evidence type="ECO:0000313" key="2">
    <source>
        <dbReference type="Proteomes" id="UP000285211"/>
    </source>
</evidence>
<gene>
    <name evidence="1" type="ORF">EOD40_11610</name>
</gene>
<dbReference type="EMBL" id="SACJ01000006">
    <property type="protein sequence ID" value="RVT75399.1"/>
    <property type="molecule type" value="Genomic_DNA"/>
</dbReference>
<keyword evidence="2" id="KW-1185">Reference proteome</keyword>
<evidence type="ECO:0000313" key="1">
    <source>
        <dbReference type="EMBL" id="RVT75399.1"/>
    </source>
</evidence>
<dbReference type="RefSeq" id="WP_128195696.1">
    <property type="nucleotide sequence ID" value="NZ_SACJ01000006.1"/>
</dbReference>
<accession>A0A437KTD9</accession>
<name>A0A437KTD9_9FLAO</name>
<comment type="caution">
    <text evidence="1">The sequence shown here is derived from an EMBL/GenBank/DDBJ whole genome shotgun (WGS) entry which is preliminary data.</text>
</comment>